<dbReference type="eggNOG" id="COG1413">
    <property type="taxonomic scope" value="Bacteria"/>
</dbReference>
<dbReference type="AlphaFoldDB" id="Q029J2"/>
<dbReference type="KEGG" id="sus:Acid_1290"/>
<dbReference type="InterPro" id="IPR011989">
    <property type="entry name" value="ARM-like"/>
</dbReference>
<evidence type="ECO:0008006" key="2">
    <source>
        <dbReference type="Google" id="ProtNLM"/>
    </source>
</evidence>
<organism evidence="1">
    <name type="scientific">Solibacter usitatus (strain Ellin6076)</name>
    <dbReference type="NCBI Taxonomy" id="234267"/>
    <lineage>
        <taxon>Bacteria</taxon>
        <taxon>Pseudomonadati</taxon>
        <taxon>Acidobacteriota</taxon>
        <taxon>Terriglobia</taxon>
        <taxon>Bryobacterales</taxon>
        <taxon>Solibacteraceae</taxon>
        <taxon>Candidatus Solibacter</taxon>
    </lineage>
</organism>
<dbReference type="InterPro" id="IPR016024">
    <property type="entry name" value="ARM-type_fold"/>
</dbReference>
<dbReference type="HOGENOM" id="CLU_472427_0_0_0"/>
<dbReference type="Gene3D" id="1.25.10.10">
    <property type="entry name" value="Leucine-rich Repeat Variant"/>
    <property type="match status" value="1"/>
</dbReference>
<gene>
    <name evidence="1" type="ordered locus">Acid_1290</name>
</gene>
<dbReference type="InParanoid" id="Q029J2"/>
<reference evidence="1" key="1">
    <citation type="submission" date="2006-10" db="EMBL/GenBank/DDBJ databases">
        <title>Complete sequence of Solibacter usitatus Ellin6076.</title>
        <authorList>
            <consortium name="US DOE Joint Genome Institute"/>
            <person name="Copeland A."/>
            <person name="Lucas S."/>
            <person name="Lapidus A."/>
            <person name="Barry K."/>
            <person name="Detter J.C."/>
            <person name="Glavina del Rio T."/>
            <person name="Hammon N."/>
            <person name="Israni S."/>
            <person name="Dalin E."/>
            <person name="Tice H."/>
            <person name="Pitluck S."/>
            <person name="Thompson L.S."/>
            <person name="Brettin T."/>
            <person name="Bruce D."/>
            <person name="Han C."/>
            <person name="Tapia R."/>
            <person name="Gilna P."/>
            <person name="Schmutz J."/>
            <person name="Larimer F."/>
            <person name="Land M."/>
            <person name="Hauser L."/>
            <person name="Kyrpides N."/>
            <person name="Mikhailova N."/>
            <person name="Janssen P.H."/>
            <person name="Kuske C.R."/>
            <person name="Richardson P."/>
        </authorList>
    </citation>
    <scope>NUCLEOTIDE SEQUENCE</scope>
    <source>
        <strain evidence="1">Ellin6076</strain>
    </source>
</reference>
<dbReference type="Pfam" id="PF13646">
    <property type="entry name" value="HEAT_2"/>
    <property type="match status" value="2"/>
</dbReference>
<evidence type="ECO:0000313" key="1">
    <source>
        <dbReference type="EMBL" id="ABJ82284.1"/>
    </source>
</evidence>
<dbReference type="SUPFAM" id="SSF48371">
    <property type="entry name" value="ARM repeat"/>
    <property type="match status" value="2"/>
</dbReference>
<protein>
    <recommendedName>
        <fullName evidence="2">PBS lyase HEAT domain protein repeat-containing protein</fullName>
    </recommendedName>
</protein>
<accession>Q029J2</accession>
<dbReference type="EMBL" id="CP000473">
    <property type="protein sequence ID" value="ABJ82284.1"/>
    <property type="molecule type" value="Genomic_DNA"/>
</dbReference>
<proteinExistence type="predicted"/>
<name>Q029J2_SOLUE</name>
<sequence length="577" mass="62973">MPIYAATRDRSPDDIRAALTNLVRNFESDAAGSRKQIRDLMDNDRNLFFASAMEIVKSAGDSRGGQFVVALFAANGMLLKALCDSTLSREQALALGRAAKRVDPMVDSALARGLADSAIGDSAVVVSDPARLMEIICEIADPARIMPSLMRLLRHPNTYLRSKAVKMIGRGSRSVKWVMGRLSESDPRIRANAIESLWGVETPEARTLLNFAASDANNRVVGNALLGLYYIGEAGVLTEITRLAAHESALFRATATWVMGESGDPRFTDSLRKLISEADPMVRKRAFAALSRIKSANAQPMQGQPWHIAGRILAGESIKGIRRALIAVASEDMRDQPKVAPLQFLLSEAGQYITSYKVVEKPPPEAISVIFVIPRSRDAAGGAFFSAAARCLTWKRPSDLWSILPYIEAGDGEPPAPHDPDPAEFTAKSEALAATLQGTPKRIECTDLWTALWRASRPDAGQSRGRRHVIVFSSAEESRIAGHGLISTVQTGRVPLQAICAGPNAELQEFCKRTRMPLQLGVQDEISELVERAYLNLLTRYEISYQPVSTEPVPLKVRVQSPTGWGEAVIPFYSEAL</sequence>